<dbReference type="Pfam" id="PF00067">
    <property type="entry name" value="p450"/>
    <property type="match status" value="1"/>
</dbReference>
<organism evidence="7 8">
    <name type="scientific">Vicia faba</name>
    <name type="common">Broad bean</name>
    <name type="synonym">Faba vulgaris</name>
    <dbReference type="NCBI Taxonomy" id="3906"/>
    <lineage>
        <taxon>Eukaryota</taxon>
        <taxon>Viridiplantae</taxon>
        <taxon>Streptophyta</taxon>
        <taxon>Embryophyta</taxon>
        <taxon>Tracheophyta</taxon>
        <taxon>Spermatophyta</taxon>
        <taxon>Magnoliopsida</taxon>
        <taxon>eudicotyledons</taxon>
        <taxon>Gunneridae</taxon>
        <taxon>Pentapetalae</taxon>
        <taxon>rosids</taxon>
        <taxon>fabids</taxon>
        <taxon>Fabales</taxon>
        <taxon>Fabaceae</taxon>
        <taxon>Papilionoideae</taxon>
        <taxon>50 kb inversion clade</taxon>
        <taxon>NPAAA clade</taxon>
        <taxon>Hologalegina</taxon>
        <taxon>IRL clade</taxon>
        <taxon>Fabeae</taxon>
        <taxon>Vicia</taxon>
    </lineage>
</organism>
<reference evidence="7 8" key="1">
    <citation type="submission" date="2023-01" db="EMBL/GenBank/DDBJ databases">
        <authorList>
            <person name="Kreplak J."/>
        </authorList>
    </citation>
    <scope>NUCLEOTIDE SEQUENCE [LARGE SCALE GENOMIC DNA]</scope>
</reference>
<keyword evidence="2" id="KW-0479">Metal-binding</keyword>
<protein>
    <recommendedName>
        <fullName evidence="9">Cytochrome P450</fullName>
    </recommendedName>
</protein>
<keyword evidence="4" id="KW-0408">Iron</keyword>
<accession>A0AAV0Z971</accession>
<gene>
    <name evidence="7" type="ORF">VFH_I140040</name>
</gene>
<keyword evidence="6" id="KW-0812">Transmembrane</keyword>
<dbReference type="InterPro" id="IPR050651">
    <property type="entry name" value="Plant_Cytochrome_P450_Monoox"/>
</dbReference>
<dbReference type="PANTHER" id="PTHR47947">
    <property type="entry name" value="CYTOCHROME P450 82C3-RELATED"/>
    <property type="match status" value="1"/>
</dbReference>
<evidence type="ECO:0000256" key="2">
    <source>
        <dbReference type="ARBA" id="ARBA00022723"/>
    </source>
</evidence>
<dbReference type="SUPFAM" id="SSF48264">
    <property type="entry name" value="Cytochrome P450"/>
    <property type="match status" value="1"/>
</dbReference>
<dbReference type="InterPro" id="IPR001128">
    <property type="entry name" value="Cyt_P450"/>
</dbReference>
<keyword evidence="1" id="KW-0349">Heme</keyword>
<sequence length="245" mass="28204">MDFVFDSLTACAIAVALFSIFFFYYLFLHSSSKEAPIVQGAWPIIGHLPLLRPSKGIPHRILGELANKYGPLFTIKLGAKRALVLSNWEIAKECFTKFDIEVSTRPKLEATQHMAYNGAMFTLAPYGPYWREARRITTLEILSIRRLGQLEHFRVREVRRSIKELYNVWCSKENNNSSNYMMVEMKQWFAQLSSNIVLPMLVGKRYFGATSVLDKEKAQKYIHNMKEMLHLVGVFTVGDAIPFLK</sequence>
<dbReference type="InterPro" id="IPR036396">
    <property type="entry name" value="Cyt_P450_sf"/>
</dbReference>
<evidence type="ECO:0000256" key="6">
    <source>
        <dbReference type="SAM" id="Phobius"/>
    </source>
</evidence>
<name>A0AAV0Z971_VICFA</name>
<evidence type="ECO:0000313" key="7">
    <source>
        <dbReference type="EMBL" id="CAI8594411.1"/>
    </source>
</evidence>
<keyword evidence="3" id="KW-0560">Oxidoreductase</keyword>
<dbReference type="EMBL" id="OX451735">
    <property type="protein sequence ID" value="CAI8594411.1"/>
    <property type="molecule type" value="Genomic_DNA"/>
</dbReference>
<evidence type="ECO:0000256" key="1">
    <source>
        <dbReference type="ARBA" id="ARBA00022617"/>
    </source>
</evidence>
<feature type="transmembrane region" description="Helical" evidence="6">
    <location>
        <begin position="7"/>
        <end position="27"/>
    </location>
</feature>
<proteinExistence type="predicted"/>
<evidence type="ECO:0000256" key="3">
    <source>
        <dbReference type="ARBA" id="ARBA00023002"/>
    </source>
</evidence>
<dbReference type="PRINTS" id="PR00463">
    <property type="entry name" value="EP450I"/>
</dbReference>
<keyword evidence="6" id="KW-0472">Membrane</keyword>
<keyword evidence="6" id="KW-1133">Transmembrane helix</keyword>
<evidence type="ECO:0008006" key="9">
    <source>
        <dbReference type="Google" id="ProtNLM"/>
    </source>
</evidence>
<dbReference type="PANTHER" id="PTHR47947:SF18">
    <property type="entry name" value="CYTOCHROME P450 82A2"/>
    <property type="match status" value="1"/>
</dbReference>
<dbReference type="GO" id="GO:0005506">
    <property type="term" value="F:iron ion binding"/>
    <property type="evidence" value="ECO:0007669"/>
    <property type="project" value="InterPro"/>
</dbReference>
<evidence type="ECO:0000313" key="8">
    <source>
        <dbReference type="Proteomes" id="UP001157006"/>
    </source>
</evidence>
<dbReference type="GO" id="GO:0004497">
    <property type="term" value="F:monooxygenase activity"/>
    <property type="evidence" value="ECO:0007669"/>
    <property type="project" value="UniProtKB-KW"/>
</dbReference>
<evidence type="ECO:0000256" key="5">
    <source>
        <dbReference type="ARBA" id="ARBA00023033"/>
    </source>
</evidence>
<dbReference type="Gene3D" id="1.10.630.10">
    <property type="entry name" value="Cytochrome P450"/>
    <property type="match status" value="1"/>
</dbReference>
<keyword evidence="8" id="KW-1185">Reference proteome</keyword>
<keyword evidence="5" id="KW-0503">Monooxygenase</keyword>
<dbReference type="Proteomes" id="UP001157006">
    <property type="component" value="Chromosome 1S"/>
</dbReference>
<dbReference type="AlphaFoldDB" id="A0AAV0Z971"/>
<dbReference type="InterPro" id="IPR002401">
    <property type="entry name" value="Cyt_P450_E_grp-I"/>
</dbReference>
<dbReference type="GO" id="GO:0016705">
    <property type="term" value="F:oxidoreductase activity, acting on paired donors, with incorporation or reduction of molecular oxygen"/>
    <property type="evidence" value="ECO:0007669"/>
    <property type="project" value="InterPro"/>
</dbReference>
<dbReference type="GO" id="GO:0020037">
    <property type="term" value="F:heme binding"/>
    <property type="evidence" value="ECO:0007669"/>
    <property type="project" value="InterPro"/>
</dbReference>
<evidence type="ECO:0000256" key="4">
    <source>
        <dbReference type="ARBA" id="ARBA00023004"/>
    </source>
</evidence>